<keyword evidence="4 5" id="KW-0472">Membrane</keyword>
<feature type="signal peptide" evidence="6">
    <location>
        <begin position="1"/>
        <end position="16"/>
    </location>
</feature>
<keyword evidence="2 5" id="KW-0812">Transmembrane</keyword>
<organism evidence="7 8">
    <name type="scientific">Micropruina glycogenica</name>
    <dbReference type="NCBI Taxonomy" id="75385"/>
    <lineage>
        <taxon>Bacteria</taxon>
        <taxon>Bacillati</taxon>
        <taxon>Actinomycetota</taxon>
        <taxon>Actinomycetes</taxon>
        <taxon>Propionibacteriales</taxon>
        <taxon>Nocardioidaceae</taxon>
        <taxon>Micropruina</taxon>
    </lineage>
</organism>
<feature type="chain" id="PRO_5039603707" evidence="6">
    <location>
        <begin position="17"/>
        <end position="222"/>
    </location>
</feature>
<evidence type="ECO:0000256" key="1">
    <source>
        <dbReference type="ARBA" id="ARBA00004141"/>
    </source>
</evidence>
<proteinExistence type="predicted"/>
<dbReference type="AlphaFoldDB" id="A0A2N9JHF9"/>
<comment type="subcellular location">
    <subcellularLocation>
        <location evidence="1">Membrane</location>
        <topology evidence="1">Multi-pass membrane protein</topology>
    </subcellularLocation>
</comment>
<dbReference type="EMBL" id="LT985188">
    <property type="protein sequence ID" value="SPD86867.1"/>
    <property type="molecule type" value="Genomic_DNA"/>
</dbReference>
<dbReference type="Pfam" id="PF01566">
    <property type="entry name" value="Nramp"/>
    <property type="match status" value="1"/>
</dbReference>
<reference evidence="7 8" key="1">
    <citation type="submission" date="2018-02" db="EMBL/GenBank/DDBJ databases">
        <authorList>
            <person name="Cohen D.B."/>
            <person name="Kent A.D."/>
        </authorList>
    </citation>
    <scope>NUCLEOTIDE SEQUENCE [LARGE SCALE GENOMIC DNA]</scope>
    <source>
        <strain evidence="7">1</strain>
    </source>
</reference>
<dbReference type="Proteomes" id="UP000238164">
    <property type="component" value="Chromosome 1"/>
</dbReference>
<sequence length="222" mass="23256">MTVVIALIGTCLSANAAFFTSYGTQERKRTEADYRDITVVDTIPGIVAPGVMTALVILVAAKVFNGPLGPEGMVATISGLSKVFEPVAGPVGNWIFALGYFAAAFSAMTANATAGGIMLSDALGKGASAKSRTARIFSGVILVWGIAITAIFGGGSPVQLIVLAQSLTVLTAPVLAFLLVYLSAKGDFMGTLRNKWWQLALGAIAFGVVLWFWIQLIISFFQ</sequence>
<evidence type="ECO:0000256" key="3">
    <source>
        <dbReference type="ARBA" id="ARBA00022989"/>
    </source>
</evidence>
<dbReference type="InterPro" id="IPR001046">
    <property type="entry name" value="NRAMP_fam"/>
</dbReference>
<keyword evidence="6" id="KW-0732">Signal</keyword>
<dbReference type="OrthoDB" id="9787548at2"/>
<dbReference type="GO" id="GO:0016020">
    <property type="term" value="C:membrane"/>
    <property type="evidence" value="ECO:0007669"/>
    <property type="project" value="UniProtKB-SubCell"/>
</dbReference>
<evidence type="ECO:0000256" key="4">
    <source>
        <dbReference type="ARBA" id="ARBA00023136"/>
    </source>
</evidence>
<feature type="transmembrane region" description="Helical" evidence="5">
    <location>
        <begin position="94"/>
        <end position="115"/>
    </location>
</feature>
<accession>A0A2N9JHF9</accession>
<dbReference type="KEGG" id="mgg:MPLG2_1837"/>
<evidence type="ECO:0000256" key="5">
    <source>
        <dbReference type="SAM" id="Phobius"/>
    </source>
</evidence>
<gene>
    <name evidence="7" type="ORF">MPLG2_1837</name>
</gene>
<protein>
    <submittedName>
        <fullName evidence="7">Manganese transporter</fullName>
    </submittedName>
</protein>
<dbReference type="GO" id="GO:0046873">
    <property type="term" value="F:metal ion transmembrane transporter activity"/>
    <property type="evidence" value="ECO:0007669"/>
    <property type="project" value="InterPro"/>
</dbReference>
<evidence type="ECO:0000313" key="7">
    <source>
        <dbReference type="EMBL" id="SPD86867.1"/>
    </source>
</evidence>
<evidence type="ECO:0000256" key="6">
    <source>
        <dbReference type="SAM" id="SignalP"/>
    </source>
</evidence>
<keyword evidence="3 5" id="KW-1133">Transmembrane helix</keyword>
<feature type="transmembrane region" description="Helical" evidence="5">
    <location>
        <begin position="196"/>
        <end position="221"/>
    </location>
</feature>
<evidence type="ECO:0000313" key="8">
    <source>
        <dbReference type="Proteomes" id="UP000238164"/>
    </source>
</evidence>
<evidence type="ECO:0000256" key="2">
    <source>
        <dbReference type="ARBA" id="ARBA00022692"/>
    </source>
</evidence>
<keyword evidence="8" id="KW-1185">Reference proteome</keyword>
<name>A0A2N9JHF9_9ACTN</name>
<feature type="transmembrane region" description="Helical" evidence="5">
    <location>
        <begin position="136"/>
        <end position="154"/>
    </location>
</feature>
<feature type="transmembrane region" description="Helical" evidence="5">
    <location>
        <begin position="160"/>
        <end position="184"/>
    </location>
</feature>